<proteinExistence type="predicted"/>
<gene>
    <name evidence="2" type="ORF">APICC_08075</name>
</gene>
<dbReference type="STRING" id="94128.A0A2A3EK73"/>
<dbReference type="EMBL" id="KZ288234">
    <property type="protein sequence ID" value="PBC31431.1"/>
    <property type="molecule type" value="Genomic_DNA"/>
</dbReference>
<reference evidence="2 3" key="1">
    <citation type="submission" date="2014-07" db="EMBL/GenBank/DDBJ databases">
        <title>Genomic and transcriptomic analysis on Apis cerana provide comprehensive insights into honey bee biology.</title>
        <authorList>
            <person name="Diao Q."/>
            <person name="Sun L."/>
            <person name="Zheng H."/>
            <person name="Zheng H."/>
            <person name="Xu S."/>
            <person name="Wang S."/>
            <person name="Zeng Z."/>
            <person name="Hu F."/>
            <person name="Su S."/>
            <person name="Wu J."/>
        </authorList>
    </citation>
    <scope>NUCLEOTIDE SEQUENCE [LARGE SCALE GENOMIC DNA]</scope>
    <source>
        <tissue evidence="2">Pupae without intestine</tissue>
    </source>
</reference>
<accession>A0A2A3EK73</accession>
<keyword evidence="3" id="KW-1185">Reference proteome</keyword>
<organism evidence="2 3">
    <name type="scientific">Apis cerana cerana</name>
    <name type="common">Oriental honeybee</name>
    <dbReference type="NCBI Taxonomy" id="94128"/>
    <lineage>
        <taxon>Eukaryota</taxon>
        <taxon>Metazoa</taxon>
        <taxon>Ecdysozoa</taxon>
        <taxon>Arthropoda</taxon>
        <taxon>Hexapoda</taxon>
        <taxon>Insecta</taxon>
        <taxon>Pterygota</taxon>
        <taxon>Neoptera</taxon>
        <taxon>Endopterygota</taxon>
        <taxon>Hymenoptera</taxon>
        <taxon>Apocrita</taxon>
        <taxon>Aculeata</taxon>
        <taxon>Apoidea</taxon>
        <taxon>Anthophila</taxon>
        <taxon>Apidae</taxon>
        <taxon>Apis</taxon>
    </lineage>
</organism>
<evidence type="ECO:0000313" key="2">
    <source>
        <dbReference type="EMBL" id="PBC31431.1"/>
    </source>
</evidence>
<keyword evidence="1" id="KW-0472">Membrane</keyword>
<evidence type="ECO:0000256" key="1">
    <source>
        <dbReference type="SAM" id="Phobius"/>
    </source>
</evidence>
<dbReference type="Proteomes" id="UP000242457">
    <property type="component" value="Unassembled WGS sequence"/>
</dbReference>
<sequence>MATAKYPTRKIEAIEMIIHSTFLLMVLITFVIAEESLSDNVLFDKRAPVGYQEMQGKKNSASLNSENFGIFKRALMGFQGVRGKKNSIINDVKNELFPEDINKRAPMGFQGMRGKKASFDDEYYKRAPMGFQGMRGKKSLEEILDEIKKKTAARFQDSRSKDVYLIDYPEDYGKRVLSMDGYQNILDKKDELLREWEKRAPMGFYGTRGKKIILDALEELDKRDVMDFQILSSAKYCKRIDAACGLQHKKDTFDDYLDYAINPFDYEKRSTDFQDVESGSESFKRARMGFHGMRGKRDATGIYGSNSSTVGTIFGYQDTRNRGNNFPVYEVEKRSPFRYLGVREVIPLMTTMAAQQQ</sequence>
<dbReference type="OrthoDB" id="5919137at2759"/>
<dbReference type="AlphaFoldDB" id="A0A2A3EK73"/>
<keyword evidence="1" id="KW-1133">Transmembrane helix</keyword>
<evidence type="ECO:0000313" key="3">
    <source>
        <dbReference type="Proteomes" id="UP000242457"/>
    </source>
</evidence>
<name>A0A2A3EK73_APICC</name>
<keyword evidence="1" id="KW-0812">Transmembrane</keyword>
<protein>
    <submittedName>
        <fullName evidence="2">Tachykinin</fullName>
    </submittedName>
</protein>
<feature type="transmembrane region" description="Helical" evidence="1">
    <location>
        <begin position="12"/>
        <end position="33"/>
    </location>
</feature>